<accession>A0A8J3FZH2</accession>
<keyword evidence="3" id="KW-1185">Reference proteome</keyword>
<name>A0A8J3FZH2_9PSEU</name>
<reference evidence="2" key="1">
    <citation type="journal article" date="2014" name="Int. J. Syst. Evol. Microbiol.">
        <title>Complete genome sequence of Corynebacterium casei LMG S-19264T (=DSM 44701T), isolated from a smear-ripened cheese.</title>
        <authorList>
            <consortium name="US DOE Joint Genome Institute (JGI-PGF)"/>
            <person name="Walter F."/>
            <person name="Albersmeier A."/>
            <person name="Kalinowski J."/>
            <person name="Ruckert C."/>
        </authorList>
    </citation>
    <scope>NUCLEOTIDE SEQUENCE</scope>
    <source>
        <strain evidence="2">CGMCC 4.5737</strain>
    </source>
</reference>
<organism evidence="2 3">
    <name type="scientific">Longimycelium tulufanense</name>
    <dbReference type="NCBI Taxonomy" id="907463"/>
    <lineage>
        <taxon>Bacteria</taxon>
        <taxon>Bacillati</taxon>
        <taxon>Actinomycetota</taxon>
        <taxon>Actinomycetes</taxon>
        <taxon>Pseudonocardiales</taxon>
        <taxon>Pseudonocardiaceae</taxon>
        <taxon>Longimycelium</taxon>
    </lineage>
</organism>
<comment type="caution">
    <text evidence="2">The sequence shown here is derived from an EMBL/GenBank/DDBJ whole genome shotgun (WGS) entry which is preliminary data.</text>
</comment>
<evidence type="ECO:0000256" key="1">
    <source>
        <dbReference type="SAM" id="SignalP"/>
    </source>
</evidence>
<evidence type="ECO:0000313" key="3">
    <source>
        <dbReference type="Proteomes" id="UP000637578"/>
    </source>
</evidence>
<dbReference type="Proteomes" id="UP000637578">
    <property type="component" value="Unassembled WGS sequence"/>
</dbReference>
<feature type="chain" id="PRO_5035150460" description="Secreted protein" evidence="1">
    <location>
        <begin position="29"/>
        <end position="94"/>
    </location>
</feature>
<gene>
    <name evidence="2" type="ORF">GCM10012275_64160</name>
</gene>
<feature type="signal peptide" evidence="1">
    <location>
        <begin position="1"/>
        <end position="28"/>
    </location>
</feature>
<evidence type="ECO:0000313" key="2">
    <source>
        <dbReference type="EMBL" id="GGM84630.1"/>
    </source>
</evidence>
<reference evidence="2" key="2">
    <citation type="submission" date="2020-09" db="EMBL/GenBank/DDBJ databases">
        <authorList>
            <person name="Sun Q."/>
            <person name="Zhou Y."/>
        </authorList>
    </citation>
    <scope>NUCLEOTIDE SEQUENCE</scope>
    <source>
        <strain evidence="2">CGMCC 4.5737</strain>
    </source>
</reference>
<sequence>MKKSIRVCVASVLPAGLFALASAAPAAADDGVNNILPNASGKPVQQVNLPFSQGTALPIAPQLNPFLNTPIGANVPNNVGLNPVLAVNRTPQGQ</sequence>
<dbReference type="EMBL" id="BMMK01000077">
    <property type="protein sequence ID" value="GGM84630.1"/>
    <property type="molecule type" value="Genomic_DNA"/>
</dbReference>
<evidence type="ECO:0008006" key="4">
    <source>
        <dbReference type="Google" id="ProtNLM"/>
    </source>
</evidence>
<dbReference type="AlphaFoldDB" id="A0A8J3FZH2"/>
<keyword evidence="1" id="KW-0732">Signal</keyword>
<protein>
    <recommendedName>
        <fullName evidence="4">Secreted protein</fullName>
    </recommendedName>
</protein>
<dbReference type="RefSeq" id="WP_189062195.1">
    <property type="nucleotide sequence ID" value="NZ_BMMK01000077.1"/>
</dbReference>
<proteinExistence type="predicted"/>